<evidence type="ECO:0000256" key="4">
    <source>
        <dbReference type="SAM" id="MobiDB-lite"/>
    </source>
</evidence>
<dbReference type="Pfam" id="PF17764">
    <property type="entry name" value="PriA_3primeBD"/>
    <property type="match status" value="1"/>
</dbReference>
<feature type="domain" description="Primosomal protein N' 3' DNA-binding" evidence="5">
    <location>
        <begin position="9"/>
        <end position="110"/>
    </location>
</feature>
<dbReference type="GO" id="GO:0003677">
    <property type="term" value="F:DNA binding"/>
    <property type="evidence" value="ECO:0007669"/>
    <property type="project" value="UniProtKB-KW"/>
</dbReference>
<dbReference type="Proteomes" id="UP000671914">
    <property type="component" value="Chromosome"/>
</dbReference>
<keyword evidence="7" id="KW-1185">Reference proteome</keyword>
<dbReference type="GO" id="GO:0005524">
    <property type="term" value="F:ATP binding"/>
    <property type="evidence" value="ECO:0007669"/>
    <property type="project" value="UniProtKB-KW"/>
</dbReference>
<feature type="region of interest" description="Disordered" evidence="4">
    <location>
        <begin position="634"/>
        <end position="658"/>
    </location>
</feature>
<evidence type="ECO:0000313" key="7">
    <source>
        <dbReference type="Proteomes" id="UP000671914"/>
    </source>
</evidence>
<gene>
    <name evidence="6" type="ORF">G127AT_15485</name>
</gene>
<evidence type="ECO:0000256" key="2">
    <source>
        <dbReference type="ARBA" id="ARBA00022840"/>
    </source>
</evidence>
<dbReference type="EMBL" id="CP071696">
    <property type="protein sequence ID" value="QTX04627.1"/>
    <property type="molecule type" value="Genomic_DNA"/>
</dbReference>
<dbReference type="InterPro" id="IPR027417">
    <property type="entry name" value="P-loop_NTPase"/>
</dbReference>
<dbReference type="GO" id="GO:0043138">
    <property type="term" value="F:3'-5' DNA helicase activity"/>
    <property type="evidence" value="ECO:0007669"/>
    <property type="project" value="TreeGrafter"/>
</dbReference>
<dbReference type="InterPro" id="IPR041222">
    <property type="entry name" value="PriA_3primeBD"/>
</dbReference>
<dbReference type="GO" id="GO:0006270">
    <property type="term" value="P:DNA replication initiation"/>
    <property type="evidence" value="ECO:0007669"/>
    <property type="project" value="TreeGrafter"/>
</dbReference>
<proteinExistence type="predicted"/>
<sequence length="658" mass="69551">MTAGPAVARVAVDSPLPQLDQFFDYAVPERLREGVRAGQRVRMPLRSGGRIAHGWIVELVEMSTYEGRLAELEDLVSEVPVLAPEVWRLARSLADRAAGCASDILRLAIPQRYVRAEKAWLAGDIDAGPLPADPPPVAGYVPGEVEAGIRAGERMTLAAVPRPVVLPGGATVGAWAVTLAEAAAHALAGDRSAILVVPDYRDQEQLEAALADRIPAERIVRTDARQPGAARFTGFLRASGEDARVIVGNRSAVYAPAARLGLIAIWDDGDPLHAEPLAPGVHARDAALMRQEQSGAALVFLGHTRTVEVQRLVEIGWVRPVPRERAVRPHVVVTAQQASATGPAAAARIPPTAWAAAGEAARHGPVLVQVAQPGYAPLLACADCGAAASCVACGGMLHVPARGAEALCRLCGRGGGDWRCAACEGTRLRRATVGSARTAEELGRAFPAVRIVRSDGERPVLAVDDAPQLVVATRGAEPVAAGGYRAVLLLDGERMLVRESLRVAEDCLRWWSNAAALAAADAPVYLVGVGGGLGRALATWRQDRWAAEELAARRELRFPPAIRVATVRAGRQVLDRTLGEAASLGDAVDVLGPVPEEGGEPGLERAILRVEYGTAGRLAAILKAEQIRVATARRRPVAGQPVRKPPTLRVRFDDPDVP</sequence>
<reference evidence="6" key="1">
    <citation type="submission" date="2021-03" db="EMBL/GenBank/DDBJ databases">
        <title>Agromyces archimandritus sp. nov., isolated from the cockroach Archimandrita tessellata.</title>
        <authorList>
            <person name="Guzman J."/>
            <person name="Ortuzar M."/>
            <person name="Poehlein A."/>
            <person name="Daniel R."/>
            <person name="Trujillo M."/>
            <person name="Vilcinskas A."/>
        </authorList>
    </citation>
    <scope>NUCLEOTIDE SEQUENCE</scope>
    <source>
        <strain evidence="6">G127AT</strain>
    </source>
</reference>
<dbReference type="Gene3D" id="3.40.1440.60">
    <property type="entry name" value="PriA, 3(prime) DNA-binding domain"/>
    <property type="match status" value="1"/>
</dbReference>
<keyword evidence="2" id="KW-0067">ATP-binding</keyword>
<protein>
    <submittedName>
        <fullName evidence="6">Primosomal protein N</fullName>
    </submittedName>
</protein>
<dbReference type="GO" id="GO:0006302">
    <property type="term" value="P:double-strand break repair"/>
    <property type="evidence" value="ECO:0007669"/>
    <property type="project" value="TreeGrafter"/>
</dbReference>
<evidence type="ECO:0000256" key="3">
    <source>
        <dbReference type="ARBA" id="ARBA00023125"/>
    </source>
</evidence>
<dbReference type="Gene3D" id="3.40.50.300">
    <property type="entry name" value="P-loop containing nucleotide triphosphate hydrolases"/>
    <property type="match status" value="1"/>
</dbReference>
<dbReference type="GO" id="GO:0006310">
    <property type="term" value="P:DNA recombination"/>
    <property type="evidence" value="ECO:0007669"/>
    <property type="project" value="TreeGrafter"/>
</dbReference>
<keyword evidence="3" id="KW-0238">DNA-binding</keyword>
<dbReference type="PANTHER" id="PTHR30580:SF0">
    <property type="entry name" value="PRIMOSOMAL PROTEIN N"/>
    <property type="match status" value="1"/>
</dbReference>
<evidence type="ECO:0000313" key="6">
    <source>
        <dbReference type="EMBL" id="QTX04627.1"/>
    </source>
</evidence>
<name>A0A975INH6_9MICO</name>
<evidence type="ECO:0000256" key="1">
    <source>
        <dbReference type="ARBA" id="ARBA00022741"/>
    </source>
</evidence>
<dbReference type="RefSeq" id="WP_210898411.1">
    <property type="nucleotide sequence ID" value="NZ_CP071696.1"/>
</dbReference>
<dbReference type="KEGG" id="aarc:G127AT_15485"/>
<organism evidence="6 7">
    <name type="scientific">Agromyces archimandritae</name>
    <dbReference type="NCBI Taxonomy" id="2781962"/>
    <lineage>
        <taxon>Bacteria</taxon>
        <taxon>Bacillati</taxon>
        <taxon>Actinomycetota</taxon>
        <taxon>Actinomycetes</taxon>
        <taxon>Micrococcales</taxon>
        <taxon>Microbacteriaceae</taxon>
        <taxon>Agromyces</taxon>
    </lineage>
</organism>
<dbReference type="AlphaFoldDB" id="A0A975INH6"/>
<evidence type="ECO:0000259" key="5">
    <source>
        <dbReference type="Pfam" id="PF17764"/>
    </source>
</evidence>
<dbReference type="InterPro" id="IPR042115">
    <property type="entry name" value="PriA_3primeBD_sf"/>
</dbReference>
<accession>A0A975INH6</accession>
<keyword evidence="1" id="KW-0547">Nucleotide-binding</keyword>
<dbReference type="PANTHER" id="PTHR30580">
    <property type="entry name" value="PRIMOSOMAL PROTEIN N"/>
    <property type="match status" value="1"/>
</dbReference>